<dbReference type="EMBL" id="GEBQ01032181">
    <property type="protein sequence ID" value="JAT07796.1"/>
    <property type="molecule type" value="Transcribed_RNA"/>
</dbReference>
<proteinExistence type="predicted"/>
<organism evidence="1">
    <name type="scientific">Graphocephala atropunctata</name>
    <dbReference type="NCBI Taxonomy" id="36148"/>
    <lineage>
        <taxon>Eukaryota</taxon>
        <taxon>Metazoa</taxon>
        <taxon>Ecdysozoa</taxon>
        <taxon>Arthropoda</taxon>
        <taxon>Hexapoda</taxon>
        <taxon>Insecta</taxon>
        <taxon>Pterygota</taxon>
        <taxon>Neoptera</taxon>
        <taxon>Paraneoptera</taxon>
        <taxon>Hemiptera</taxon>
        <taxon>Auchenorrhyncha</taxon>
        <taxon>Membracoidea</taxon>
        <taxon>Cicadellidae</taxon>
        <taxon>Cicadellinae</taxon>
        <taxon>Cicadellini</taxon>
        <taxon>Graphocephala</taxon>
    </lineage>
</organism>
<name>A0A1B6K8L6_9HEMI</name>
<gene>
    <name evidence="1" type="ORF">g.21782</name>
</gene>
<reference evidence="1" key="1">
    <citation type="submission" date="2015-11" db="EMBL/GenBank/DDBJ databases">
        <title>De novo transcriptome assembly of four potential Pierce s Disease insect vectors from Arizona vineyards.</title>
        <authorList>
            <person name="Tassone E.E."/>
        </authorList>
    </citation>
    <scope>NUCLEOTIDE SEQUENCE</scope>
</reference>
<protein>
    <submittedName>
        <fullName evidence="1">Uncharacterized protein</fullName>
    </submittedName>
</protein>
<dbReference type="AlphaFoldDB" id="A0A1B6K8L6"/>
<sequence>MLNAGSNTFCDSDHTDLNINESFLKSDIANVISKMYTPMDCTPEDLTATEDLCKIDQCRTNELDEIPINEVGYICKTGSSVIDSSPVVDSSTSDSVSFPRGKNELKRSRVICECCRRKISSRVVEKRVKITCSGCKICVKHGCRHPKQTTGTSSIPGAQRSQHNKAQGDCISSQNYSTSHYNHLKEMDEYCKTCQSNIQSMKMHEYSKIPPENISDSKASRDINTHNPSDKVGTAQEQKKSVNKLSKNIKFQDKLSLMTIFKSCVNKDSSQKTLYKKDVNDKVGVSDKTKTKLNMKINDGKIETCSQISDLAQAKATKDTSSKDTVVEIQCNKTNQTKSSIEWNTFWFDLLKPARQVLAFFSGFILSLLKFVLDSLVRPLLWESMQTVSNYFFRPCLETVFYSVLQPIFVLLTNIASSMRDLCLPIAQCFGYFLKEFAISCRAYRIVDEPKSNTPPEEIISNH</sequence>
<accession>A0A1B6K8L6</accession>
<evidence type="ECO:0000313" key="1">
    <source>
        <dbReference type="EMBL" id="JAT07796.1"/>
    </source>
</evidence>